<dbReference type="EMBL" id="JAKZEL010000003">
    <property type="protein sequence ID" value="KAI4545152.1"/>
    <property type="molecule type" value="Genomic_DNA"/>
</dbReference>
<evidence type="ECO:0000313" key="3">
    <source>
        <dbReference type="EMBL" id="KAI4545152.1"/>
    </source>
</evidence>
<keyword evidence="2" id="KW-0472">Membrane</keyword>
<dbReference type="InterPro" id="IPR039153">
    <property type="entry name" value="FATE1"/>
</dbReference>
<evidence type="ECO:0000256" key="2">
    <source>
        <dbReference type="SAM" id="Phobius"/>
    </source>
</evidence>
<dbReference type="GO" id="GO:0044233">
    <property type="term" value="C:mitochondria-associated endoplasmic reticulum membrane contact site"/>
    <property type="evidence" value="ECO:0007669"/>
    <property type="project" value="TreeGrafter"/>
</dbReference>
<gene>
    <name evidence="3" type="ORF">MG293_005418</name>
</gene>
<dbReference type="GO" id="GO:0005783">
    <property type="term" value="C:endoplasmic reticulum"/>
    <property type="evidence" value="ECO:0007669"/>
    <property type="project" value="TreeGrafter"/>
</dbReference>
<dbReference type="GO" id="GO:0051562">
    <property type="term" value="P:negative regulation of mitochondrial calcium ion concentration"/>
    <property type="evidence" value="ECO:0007669"/>
    <property type="project" value="TreeGrafter"/>
</dbReference>
<dbReference type="PANTHER" id="PTHR21128:SF0">
    <property type="entry name" value="FETAL AND ADULT TESTIS-EXPRESSED TRANSCRIPT PROTEIN"/>
    <property type="match status" value="1"/>
</dbReference>
<accession>A0AAD4UIB5</accession>
<dbReference type="GO" id="GO:0043066">
    <property type="term" value="P:negative regulation of apoptotic process"/>
    <property type="evidence" value="ECO:0007669"/>
    <property type="project" value="TreeGrafter"/>
</dbReference>
<feature type="transmembrane region" description="Helical" evidence="2">
    <location>
        <begin position="143"/>
        <end position="164"/>
    </location>
</feature>
<dbReference type="GO" id="GO:0005741">
    <property type="term" value="C:mitochondrial outer membrane"/>
    <property type="evidence" value="ECO:0007669"/>
    <property type="project" value="TreeGrafter"/>
</dbReference>
<reference evidence="3" key="1">
    <citation type="submission" date="2022-03" db="EMBL/GenBank/DDBJ databases">
        <title>Genomic analyses of argali, domestic sheep and their hybrids provide insights into chromosomal evolution, heterosis and genetic basis of agronomic traits.</title>
        <authorList>
            <person name="Li M."/>
        </authorList>
    </citation>
    <scope>NUCLEOTIDE SEQUENCE</scope>
    <source>
        <strain evidence="3">CAU-MHL-2022a</strain>
        <tissue evidence="3">Skin</tissue>
    </source>
</reference>
<organism evidence="3 4">
    <name type="scientific">Ovis ammon polii</name>
    <dbReference type="NCBI Taxonomy" id="230172"/>
    <lineage>
        <taxon>Eukaryota</taxon>
        <taxon>Metazoa</taxon>
        <taxon>Chordata</taxon>
        <taxon>Craniata</taxon>
        <taxon>Vertebrata</taxon>
        <taxon>Euteleostomi</taxon>
        <taxon>Mammalia</taxon>
        <taxon>Eutheria</taxon>
        <taxon>Laurasiatheria</taxon>
        <taxon>Artiodactyla</taxon>
        <taxon>Ruminantia</taxon>
        <taxon>Pecora</taxon>
        <taxon>Bovidae</taxon>
        <taxon>Caprinae</taxon>
        <taxon>Ovis</taxon>
    </lineage>
</organism>
<dbReference type="AlphaFoldDB" id="A0AAD4UIB5"/>
<feature type="transmembrane region" description="Helical" evidence="2">
    <location>
        <begin position="176"/>
        <end position="194"/>
    </location>
</feature>
<name>A0AAD4UIB5_OVIAM</name>
<dbReference type="Proteomes" id="UP001214576">
    <property type="component" value="Unassembled WGS sequence"/>
</dbReference>
<sequence length="196" mass="22532">MVAPVRQNTMTYHISLTGFENKGKQVQRSMRSYLAGKAKDSVLESTARFWWKGFVGQWGDGKEEGAERVKLLSMIYKIHGLQLRGVGVVGEQGDGGARPQENPGGSQGMRSQYERRELNTLAEIGLEELNELEMEIMRRQKSLVHQLALVSLQLFMITERLRYLEDQSATWHQREVLLFTMLLSSCIANLWLWMRQ</sequence>
<keyword evidence="2" id="KW-1133">Transmembrane helix</keyword>
<keyword evidence="2" id="KW-0812">Transmembrane</keyword>
<comment type="caution">
    <text evidence="3">The sequence shown here is derived from an EMBL/GenBank/DDBJ whole genome shotgun (WGS) entry which is preliminary data.</text>
</comment>
<dbReference type="PANTHER" id="PTHR21128">
    <property type="entry name" value="FETAL AND ADULT TESTIS-EXPRESSED TRANSCRIPT PROTEIN"/>
    <property type="match status" value="1"/>
</dbReference>
<dbReference type="GO" id="GO:0031625">
    <property type="term" value="F:ubiquitin protein ligase binding"/>
    <property type="evidence" value="ECO:0007669"/>
    <property type="project" value="TreeGrafter"/>
</dbReference>
<evidence type="ECO:0000256" key="1">
    <source>
        <dbReference type="SAM" id="MobiDB-lite"/>
    </source>
</evidence>
<proteinExistence type="predicted"/>
<evidence type="ECO:0000313" key="4">
    <source>
        <dbReference type="Proteomes" id="UP001214576"/>
    </source>
</evidence>
<keyword evidence="4" id="KW-1185">Reference proteome</keyword>
<feature type="region of interest" description="Disordered" evidence="1">
    <location>
        <begin position="92"/>
        <end position="111"/>
    </location>
</feature>
<protein>
    <submittedName>
        <fullName evidence="3">Uncharacterized protein</fullName>
    </submittedName>
</protein>